<dbReference type="Gramene" id="TraesNOR4D03G02509860.1">
    <property type="protein sequence ID" value="TraesNOR4D03G02509860.1.CDS1"/>
    <property type="gene ID" value="TraesNOR4D03G02509860"/>
</dbReference>
<dbReference type="Gramene" id="TraesCAD_scaffold_049855_01G000100.1">
    <property type="protein sequence ID" value="TraesCAD_scaffold_049855_01G000100.1"/>
    <property type="gene ID" value="TraesCAD_scaffold_049855_01G000100"/>
</dbReference>
<dbReference type="Gramene" id="TraesRN4D0100433500.1">
    <property type="protein sequence ID" value="TraesRN4D0100433500.1"/>
    <property type="gene ID" value="TraesRN4D0100433500"/>
</dbReference>
<evidence type="ECO:0000313" key="3">
    <source>
        <dbReference type="EnsemblPlants" id="TraesCS4D02G168200.1.cds1"/>
    </source>
</evidence>
<dbReference type="PANTHER" id="PTHR48212:SF1">
    <property type="entry name" value="CCHC-TYPE DOMAIN-CONTAINING PROTEIN"/>
    <property type="match status" value="1"/>
</dbReference>
<evidence type="ECO:0000313" key="4">
    <source>
        <dbReference type="Proteomes" id="UP000019116"/>
    </source>
</evidence>
<dbReference type="Gramene" id="TraesCLE_scaffold_042875_01G000100.1">
    <property type="protein sequence ID" value="TraesCLE_scaffold_042875_01G000100.1"/>
    <property type="gene ID" value="TraesCLE_scaffold_042875_01G000100"/>
</dbReference>
<accession>A0A3B6JKD3</accession>
<feature type="transmembrane region" description="Helical" evidence="2">
    <location>
        <begin position="460"/>
        <end position="481"/>
    </location>
</feature>
<dbReference type="OMA" id="APTCHIR"/>
<name>A0A3B6JKD3_WHEAT</name>
<dbReference type="Gramene" id="TraesARI4D03G02531250.1">
    <property type="protein sequence ID" value="TraesARI4D03G02531250.1.CDS1"/>
    <property type="gene ID" value="TraesARI4D03G02531250"/>
</dbReference>
<evidence type="ECO:0000256" key="1">
    <source>
        <dbReference type="SAM" id="MobiDB-lite"/>
    </source>
</evidence>
<dbReference type="EnsemblPlants" id="TraesCS4D02G168200.1">
    <property type="protein sequence ID" value="TraesCS4D02G168200.1.cds1"/>
    <property type="gene ID" value="TraesCS4D02G168200"/>
</dbReference>
<dbReference type="Gramene" id="TraesMAC4D03G02490150.1">
    <property type="protein sequence ID" value="TraesMAC4D03G02490150.1.CDS1"/>
    <property type="gene ID" value="TraesMAC4D03G02490150"/>
</dbReference>
<dbReference type="Gramene" id="TraesSTA4D03G02487400.1">
    <property type="protein sequence ID" value="TraesSTA4D03G02487400.1.CDS1"/>
    <property type="gene ID" value="TraesSTA4D03G02487400"/>
</dbReference>
<dbReference type="Gramene" id="TraesROB_scaffold_040254_01G000100.1">
    <property type="protein sequence ID" value="TraesROB_scaffold_040254_01G000100.1"/>
    <property type="gene ID" value="TraesROB_scaffold_040254_01G000100"/>
</dbReference>
<protein>
    <submittedName>
        <fullName evidence="3">Uncharacterized protein</fullName>
    </submittedName>
</protein>
<keyword evidence="4" id="KW-1185">Reference proteome</keyword>
<sequence>MAFYSDHHAYVNNCTNSSESVEDLISKISHRLDDLARQRGIVFEDRPSSYDPYSRGHPYVAPTCHICGFQGHSPAECQRGYPHPPNCFGMSFAQQHSSCQNNYTHGWPENQNMSYRNNNPEISLFAFSNHMQGFRYEGESNNYAPQQCYSPPTHIPQHQEMLPMELNDPPFGQPTPSTQVPTQDDFDDIDKLTLLSLEFTWSAEDDPIRPVILEEMKKIKSGKELVEEVRKIEKNINAGSTISSLLELSAAEISSHTCEVPTPSHPATQDSKSLEEEIPQIEEDELEDEEKDDPELNYPSDQVEDLEDPMYTLPEEVKQAPVVEDEEPEIHLPIVIQERDVAGLSNPLDDMRPYELFATTLHYMIPSLKIDLKTHLLGYDDTYTVGGITLIYDCDTYSPHASPLLNETYHSNANLELNDKYHPHVSVDLADFYHPKHVLYSYAYVIGYSMMTWRVLSLPLALSLLWSVLSGFCYCTVYYMLTRFEVTFLGIPVDSRYGDEKQRAHMRKSEAGACMWKQKKKSISLESDQASAT</sequence>
<dbReference type="Gramene" id="TraesJUL4D03G02511400.1">
    <property type="protein sequence ID" value="TraesJUL4D03G02511400.1.CDS1"/>
    <property type="gene ID" value="TraesJUL4D03G02511400"/>
</dbReference>
<keyword evidence="2" id="KW-0472">Membrane</keyword>
<dbReference type="AlphaFoldDB" id="A0A3B6JKD3"/>
<reference evidence="3" key="1">
    <citation type="submission" date="2018-08" db="EMBL/GenBank/DDBJ databases">
        <authorList>
            <person name="Rossello M."/>
        </authorList>
    </citation>
    <scope>NUCLEOTIDE SEQUENCE [LARGE SCALE GENOMIC DNA]</scope>
    <source>
        <strain evidence="3">cv. Chinese Spring</strain>
    </source>
</reference>
<organism evidence="3">
    <name type="scientific">Triticum aestivum</name>
    <name type="common">Wheat</name>
    <dbReference type="NCBI Taxonomy" id="4565"/>
    <lineage>
        <taxon>Eukaryota</taxon>
        <taxon>Viridiplantae</taxon>
        <taxon>Streptophyta</taxon>
        <taxon>Embryophyta</taxon>
        <taxon>Tracheophyta</taxon>
        <taxon>Spermatophyta</taxon>
        <taxon>Magnoliopsida</taxon>
        <taxon>Liliopsida</taxon>
        <taxon>Poales</taxon>
        <taxon>Poaceae</taxon>
        <taxon>BOP clade</taxon>
        <taxon>Pooideae</taxon>
        <taxon>Triticodae</taxon>
        <taxon>Triticeae</taxon>
        <taxon>Triticinae</taxon>
        <taxon>Triticum</taxon>
    </lineage>
</organism>
<feature type="region of interest" description="Disordered" evidence="1">
    <location>
        <begin position="283"/>
        <end position="302"/>
    </location>
</feature>
<keyword evidence="2" id="KW-1133">Transmembrane helix</keyword>
<feature type="region of interest" description="Disordered" evidence="1">
    <location>
        <begin position="256"/>
        <end position="276"/>
    </location>
</feature>
<dbReference type="Gramene" id="TraesJAG4D03G02489620.1">
    <property type="protein sequence ID" value="TraesJAG4D03G02489620.1.CDS1"/>
    <property type="gene ID" value="TraesJAG4D03G02489620"/>
</dbReference>
<dbReference type="Gramene" id="TraesLAC4D03G02445650.1">
    <property type="protein sequence ID" value="TraesLAC4D03G02445650.1.CDS1"/>
    <property type="gene ID" value="TraesLAC4D03G02445650"/>
</dbReference>
<dbReference type="Proteomes" id="UP000019116">
    <property type="component" value="Chromosome 4D"/>
</dbReference>
<dbReference type="Gramene" id="TraesLDM4D03G02494670.1">
    <property type="protein sequence ID" value="TraesLDM4D03G02494670.1.CDS1"/>
    <property type="gene ID" value="TraesLDM4D03G02494670"/>
</dbReference>
<keyword evidence="2" id="KW-0812">Transmembrane</keyword>
<dbReference type="PANTHER" id="PTHR48212">
    <property type="entry name" value="CCHC-TYPE DOMAIN-CONTAINING PROTEIN"/>
    <property type="match status" value="1"/>
</dbReference>
<feature type="compositionally biased region" description="Acidic residues" evidence="1">
    <location>
        <begin position="283"/>
        <end position="295"/>
    </location>
</feature>
<evidence type="ECO:0000256" key="2">
    <source>
        <dbReference type="SAM" id="Phobius"/>
    </source>
</evidence>
<proteinExistence type="predicted"/>
<reference evidence="3" key="2">
    <citation type="submission" date="2018-10" db="UniProtKB">
        <authorList>
            <consortium name="EnsemblPlants"/>
        </authorList>
    </citation>
    <scope>IDENTIFICATION</scope>
</reference>
<dbReference type="Gramene" id="TraesWEE_scaffold_031145_01G000100.1">
    <property type="protein sequence ID" value="TraesWEE_scaffold_031145_01G000100.1"/>
    <property type="gene ID" value="TraesWEE_scaffold_031145_01G000100"/>
</dbReference>
<dbReference type="Gramene" id="TraesCS4D02G168200.1">
    <property type="protein sequence ID" value="TraesCS4D02G168200.1.cds1"/>
    <property type="gene ID" value="TraesCS4D02G168200"/>
</dbReference>
<dbReference type="Gramene" id="TraesCS4D03G0417800.1">
    <property type="protein sequence ID" value="TraesCS4D03G0417800.1.CDS1"/>
    <property type="gene ID" value="TraesCS4D03G0417800"/>
</dbReference>